<dbReference type="GO" id="GO:0140096">
    <property type="term" value="F:catalytic activity, acting on a protein"/>
    <property type="evidence" value="ECO:0007669"/>
    <property type="project" value="UniProtKB-ARBA"/>
</dbReference>
<reference evidence="15" key="2">
    <citation type="submission" date="2020-09" db="EMBL/GenBank/DDBJ databases">
        <authorList>
            <person name="Sun Q."/>
            <person name="Ohkuma M."/>
        </authorList>
    </citation>
    <scope>NUCLEOTIDE SEQUENCE</scope>
    <source>
        <strain evidence="15">JCM 18487</strain>
    </source>
</reference>
<evidence type="ECO:0000256" key="7">
    <source>
        <dbReference type="ARBA" id="ARBA00022741"/>
    </source>
</evidence>
<organism evidence="15 16">
    <name type="scientific">Alicyclobacillus cellulosilyticus</name>
    <dbReference type="NCBI Taxonomy" id="1003997"/>
    <lineage>
        <taxon>Bacteria</taxon>
        <taxon>Bacillati</taxon>
        <taxon>Bacillota</taxon>
        <taxon>Bacilli</taxon>
        <taxon>Bacillales</taxon>
        <taxon>Alicyclobacillaceae</taxon>
        <taxon>Alicyclobacillus</taxon>
    </lineage>
</organism>
<protein>
    <recommendedName>
        <fullName evidence="13">Phenylalanine--tRNA ligase alpha subunit</fullName>
        <ecNumber evidence="13">6.1.1.20</ecNumber>
    </recommendedName>
    <alternativeName>
        <fullName evidence="13">Phenylalanyl-tRNA synthetase alpha subunit</fullName>
        <shortName evidence="13">PheRS</shortName>
    </alternativeName>
</protein>
<dbReference type="Pfam" id="PF02912">
    <property type="entry name" value="Phe_tRNA-synt_N"/>
    <property type="match status" value="1"/>
</dbReference>
<keyword evidence="4 13" id="KW-0963">Cytoplasm</keyword>
<dbReference type="GO" id="GO:0006432">
    <property type="term" value="P:phenylalanyl-tRNA aminoacylation"/>
    <property type="evidence" value="ECO:0007669"/>
    <property type="project" value="UniProtKB-UniRule"/>
</dbReference>
<dbReference type="InterPro" id="IPR022911">
    <property type="entry name" value="Phe_tRNA_ligase_alpha1_bac"/>
</dbReference>
<dbReference type="GO" id="GO:0000287">
    <property type="term" value="F:magnesium ion binding"/>
    <property type="evidence" value="ECO:0007669"/>
    <property type="project" value="UniProtKB-UniRule"/>
</dbReference>
<proteinExistence type="inferred from homology"/>
<dbReference type="InterPro" id="IPR010978">
    <property type="entry name" value="tRNA-bd_arm"/>
</dbReference>
<reference evidence="15" key="1">
    <citation type="journal article" date="2014" name="Int. J. Syst. Evol. Microbiol.">
        <title>Complete genome sequence of Corynebacterium casei LMG S-19264T (=DSM 44701T), isolated from a smear-ripened cheese.</title>
        <authorList>
            <consortium name="US DOE Joint Genome Institute (JGI-PGF)"/>
            <person name="Walter F."/>
            <person name="Albersmeier A."/>
            <person name="Kalinowski J."/>
            <person name="Ruckert C."/>
        </authorList>
    </citation>
    <scope>NUCLEOTIDE SEQUENCE</scope>
    <source>
        <strain evidence="15">JCM 18487</strain>
    </source>
</reference>
<keyword evidence="5 13" id="KW-0436">Ligase</keyword>
<dbReference type="InterPro" id="IPR004529">
    <property type="entry name" value="Phe-tRNA-synth_IIc_asu"/>
</dbReference>
<dbReference type="EC" id="6.1.1.20" evidence="13"/>
<keyword evidence="6 13" id="KW-0479">Metal-binding</keyword>
<dbReference type="AlphaFoldDB" id="A0A917KAW7"/>
<feature type="binding site" evidence="13">
    <location>
        <position position="261"/>
    </location>
    <ligand>
        <name>Mg(2+)</name>
        <dbReference type="ChEBI" id="CHEBI:18420"/>
        <note>shared with beta subunit</note>
    </ligand>
</feature>
<evidence type="ECO:0000256" key="9">
    <source>
        <dbReference type="ARBA" id="ARBA00022842"/>
    </source>
</evidence>
<keyword evidence="11 13" id="KW-0030">Aminoacyl-tRNA synthetase</keyword>
<evidence type="ECO:0000256" key="3">
    <source>
        <dbReference type="ARBA" id="ARBA00011209"/>
    </source>
</evidence>
<evidence type="ECO:0000256" key="11">
    <source>
        <dbReference type="ARBA" id="ARBA00023146"/>
    </source>
</evidence>
<dbReference type="PANTHER" id="PTHR11538:SF41">
    <property type="entry name" value="PHENYLALANINE--TRNA LIGASE, MITOCHONDRIAL"/>
    <property type="match status" value="1"/>
</dbReference>
<dbReference type="SUPFAM" id="SSF46589">
    <property type="entry name" value="tRNA-binding arm"/>
    <property type="match status" value="1"/>
</dbReference>
<evidence type="ECO:0000256" key="13">
    <source>
        <dbReference type="HAMAP-Rule" id="MF_00281"/>
    </source>
</evidence>
<dbReference type="CDD" id="cd00496">
    <property type="entry name" value="PheRS_alpha_core"/>
    <property type="match status" value="1"/>
</dbReference>
<evidence type="ECO:0000256" key="1">
    <source>
        <dbReference type="ARBA" id="ARBA00004496"/>
    </source>
</evidence>
<comment type="caution">
    <text evidence="15">The sequence shown here is derived from an EMBL/GenBank/DDBJ whole genome shotgun (WGS) entry which is preliminary data.</text>
</comment>
<dbReference type="GO" id="GO:0000049">
    <property type="term" value="F:tRNA binding"/>
    <property type="evidence" value="ECO:0007669"/>
    <property type="project" value="InterPro"/>
</dbReference>
<evidence type="ECO:0000256" key="12">
    <source>
        <dbReference type="ARBA" id="ARBA00049255"/>
    </source>
</evidence>
<dbReference type="GO" id="GO:0005524">
    <property type="term" value="F:ATP binding"/>
    <property type="evidence" value="ECO:0007669"/>
    <property type="project" value="UniProtKB-UniRule"/>
</dbReference>
<dbReference type="HAMAP" id="MF_00281">
    <property type="entry name" value="Phe_tRNA_synth_alpha1"/>
    <property type="match status" value="1"/>
</dbReference>
<keyword evidence="7 13" id="KW-0547">Nucleotide-binding</keyword>
<keyword evidence="8 13" id="KW-0067">ATP-binding</keyword>
<dbReference type="InterPro" id="IPR004188">
    <property type="entry name" value="Phe-tRNA_ligase_II_N"/>
</dbReference>
<accession>A0A917KAW7</accession>
<keyword evidence="9 13" id="KW-0460">Magnesium</keyword>
<comment type="similarity">
    <text evidence="2 13">Belongs to the class-II aminoacyl-tRNA synthetase family. Phe-tRNA synthetase alpha subunit type 1 subfamily.</text>
</comment>
<dbReference type="GO" id="GO:0016740">
    <property type="term" value="F:transferase activity"/>
    <property type="evidence" value="ECO:0007669"/>
    <property type="project" value="UniProtKB-ARBA"/>
</dbReference>
<keyword evidence="10 13" id="KW-0648">Protein biosynthesis</keyword>
<feature type="domain" description="Aminoacyl-transfer RNA synthetases class-II family profile" evidence="14">
    <location>
        <begin position="116"/>
        <end position="345"/>
    </location>
</feature>
<evidence type="ECO:0000256" key="8">
    <source>
        <dbReference type="ARBA" id="ARBA00022840"/>
    </source>
</evidence>
<evidence type="ECO:0000313" key="15">
    <source>
        <dbReference type="EMBL" id="GGJ06327.1"/>
    </source>
</evidence>
<comment type="catalytic activity">
    <reaction evidence="12 13">
        <text>tRNA(Phe) + L-phenylalanine + ATP = L-phenylalanyl-tRNA(Phe) + AMP + diphosphate + H(+)</text>
        <dbReference type="Rhea" id="RHEA:19413"/>
        <dbReference type="Rhea" id="RHEA-COMP:9668"/>
        <dbReference type="Rhea" id="RHEA-COMP:9699"/>
        <dbReference type="ChEBI" id="CHEBI:15378"/>
        <dbReference type="ChEBI" id="CHEBI:30616"/>
        <dbReference type="ChEBI" id="CHEBI:33019"/>
        <dbReference type="ChEBI" id="CHEBI:58095"/>
        <dbReference type="ChEBI" id="CHEBI:78442"/>
        <dbReference type="ChEBI" id="CHEBI:78531"/>
        <dbReference type="ChEBI" id="CHEBI:456215"/>
        <dbReference type="EC" id="6.1.1.20"/>
    </reaction>
</comment>
<dbReference type="NCBIfam" id="TIGR00468">
    <property type="entry name" value="pheS"/>
    <property type="match status" value="1"/>
</dbReference>
<comment type="subunit">
    <text evidence="3 13">Tetramer of two alpha and two beta subunits.</text>
</comment>
<dbReference type="InterPro" id="IPR045864">
    <property type="entry name" value="aa-tRNA-synth_II/BPL/LPL"/>
</dbReference>
<evidence type="ECO:0000256" key="10">
    <source>
        <dbReference type="ARBA" id="ARBA00022917"/>
    </source>
</evidence>
<evidence type="ECO:0000313" key="16">
    <source>
        <dbReference type="Proteomes" id="UP000637695"/>
    </source>
</evidence>
<dbReference type="EMBL" id="BMOY01000019">
    <property type="protein sequence ID" value="GGJ06327.1"/>
    <property type="molecule type" value="Genomic_DNA"/>
</dbReference>
<dbReference type="SUPFAM" id="SSF55681">
    <property type="entry name" value="Class II aaRS and biotin synthetases"/>
    <property type="match status" value="1"/>
</dbReference>
<evidence type="ECO:0000256" key="5">
    <source>
        <dbReference type="ARBA" id="ARBA00022598"/>
    </source>
</evidence>
<dbReference type="GO" id="GO:0004826">
    <property type="term" value="F:phenylalanine-tRNA ligase activity"/>
    <property type="evidence" value="ECO:0007669"/>
    <property type="project" value="UniProtKB-UniRule"/>
</dbReference>
<dbReference type="PROSITE" id="PS50862">
    <property type="entry name" value="AA_TRNA_LIGASE_II"/>
    <property type="match status" value="1"/>
</dbReference>
<dbReference type="InterPro" id="IPR006195">
    <property type="entry name" value="aa-tRNA-synth_II"/>
</dbReference>
<dbReference type="FunFam" id="3.30.930.10:FF:000003">
    <property type="entry name" value="Phenylalanine--tRNA ligase alpha subunit"/>
    <property type="match status" value="1"/>
</dbReference>
<dbReference type="InterPro" id="IPR002319">
    <property type="entry name" value="Phenylalanyl-tRNA_Synthase"/>
</dbReference>
<keyword evidence="16" id="KW-1185">Reference proteome</keyword>
<name>A0A917KAW7_9BACL</name>
<comment type="cofactor">
    <cofactor evidence="13">
        <name>Mg(2+)</name>
        <dbReference type="ChEBI" id="CHEBI:18420"/>
    </cofactor>
    <text evidence="13">Binds 2 magnesium ions per tetramer.</text>
</comment>
<evidence type="ECO:0000256" key="4">
    <source>
        <dbReference type="ARBA" id="ARBA00022490"/>
    </source>
</evidence>
<gene>
    <name evidence="13" type="primary">pheS</name>
    <name evidence="15" type="ORF">GCM10010885_14330</name>
</gene>
<comment type="subcellular location">
    <subcellularLocation>
        <location evidence="1 13">Cytoplasm</location>
    </subcellularLocation>
</comment>
<sequence length="350" mass="39184">MDLGQIQAELAAWEDEALRSLAEAADARALEAWRVACLGKRSTLSQWLRRMGELAPEDRPRLGALVNQVRDRLEAAYAARRATVEEAELARRLAAERLDVTLPGRRQPLGAVHPLQQVIAEIEDVFLGMGFSVVEGPEVETDAYNFEMLNVPKDHPARDMQDTFYLTDTLLLRTHTSPMQVRTMERLRPQVPVKVIVPGRVYRRDEDDATHSHAFNQIEGLVVGEGVSMSDLKGTLLAFARAVFGAEQEVRLRPSFFPFTEPSAEVDLRCIACGGSGCRVCKDTGWIEILGAGMVHPRVLDGAGYDSRRYSGFAFGLGVERIAMLKYGIEDIRLFYQNDLRLLRQFARVL</sequence>
<dbReference type="PANTHER" id="PTHR11538">
    <property type="entry name" value="PHENYLALANYL-TRNA SYNTHETASE"/>
    <property type="match status" value="1"/>
</dbReference>
<evidence type="ECO:0000256" key="2">
    <source>
        <dbReference type="ARBA" id="ARBA00010207"/>
    </source>
</evidence>
<evidence type="ECO:0000256" key="6">
    <source>
        <dbReference type="ARBA" id="ARBA00022723"/>
    </source>
</evidence>
<evidence type="ECO:0000259" key="14">
    <source>
        <dbReference type="PROSITE" id="PS50862"/>
    </source>
</evidence>
<dbReference type="GO" id="GO:0005737">
    <property type="term" value="C:cytoplasm"/>
    <property type="evidence" value="ECO:0007669"/>
    <property type="project" value="UniProtKB-SubCell"/>
</dbReference>
<dbReference type="Pfam" id="PF01409">
    <property type="entry name" value="tRNA-synt_2d"/>
    <property type="match status" value="1"/>
</dbReference>
<dbReference type="Proteomes" id="UP000637695">
    <property type="component" value="Unassembled WGS sequence"/>
</dbReference>
<dbReference type="Gene3D" id="3.30.930.10">
    <property type="entry name" value="Bira Bifunctional Protein, Domain 2"/>
    <property type="match status" value="1"/>
</dbReference>